<dbReference type="RefSeq" id="XP_075103517.1">
    <property type="nucleotide sequence ID" value="XM_075247416.1"/>
</dbReference>
<organism evidence="1 2">
    <name type="scientific">Nicotiana tabacum</name>
    <name type="common">Common tobacco</name>
    <dbReference type="NCBI Taxonomy" id="4097"/>
    <lineage>
        <taxon>Eukaryota</taxon>
        <taxon>Viridiplantae</taxon>
        <taxon>Streptophyta</taxon>
        <taxon>Embryophyta</taxon>
        <taxon>Tracheophyta</taxon>
        <taxon>Spermatophyta</taxon>
        <taxon>Magnoliopsida</taxon>
        <taxon>eudicotyledons</taxon>
        <taxon>Gunneridae</taxon>
        <taxon>Pentapetalae</taxon>
        <taxon>asterids</taxon>
        <taxon>lamiids</taxon>
        <taxon>Solanales</taxon>
        <taxon>Solanaceae</taxon>
        <taxon>Nicotianoideae</taxon>
        <taxon>Nicotianeae</taxon>
        <taxon>Nicotiana</taxon>
    </lineage>
</organism>
<evidence type="ECO:0000313" key="2">
    <source>
        <dbReference type="RefSeq" id="XP_075103517.1"/>
    </source>
</evidence>
<keyword evidence="1" id="KW-1185">Reference proteome</keyword>
<protein>
    <submittedName>
        <fullName evidence="2">Uncharacterized protein LOC142178089</fullName>
    </submittedName>
</protein>
<reference evidence="2" key="2">
    <citation type="submission" date="2025-08" db="UniProtKB">
        <authorList>
            <consortium name="RefSeq"/>
        </authorList>
    </citation>
    <scope>IDENTIFICATION</scope>
    <source>
        <tissue evidence="2">Leaf</tissue>
    </source>
</reference>
<evidence type="ECO:0000313" key="1">
    <source>
        <dbReference type="Proteomes" id="UP000790787"/>
    </source>
</evidence>
<name>A0AC58U209_TOBAC</name>
<proteinExistence type="predicted"/>
<reference evidence="1" key="1">
    <citation type="journal article" date="2014" name="Nat. Commun.">
        <title>The tobacco genome sequence and its comparison with those of tomato and potato.</title>
        <authorList>
            <person name="Sierro N."/>
            <person name="Battey J.N."/>
            <person name="Ouadi S."/>
            <person name="Bakaher N."/>
            <person name="Bovet L."/>
            <person name="Willig A."/>
            <person name="Goepfert S."/>
            <person name="Peitsch M.C."/>
            <person name="Ivanov N.V."/>
        </authorList>
    </citation>
    <scope>NUCLEOTIDE SEQUENCE [LARGE SCALE GENOMIC DNA]</scope>
</reference>
<dbReference type="Proteomes" id="UP000790787">
    <property type="component" value="Chromosome 24"/>
</dbReference>
<accession>A0AC58U209</accession>
<sequence>MAAVQNFYSQEMFEKRFNATYVVLIPKKNGVKELRDSRPISLIESIYKLISKILTKTDAVLIANECIDSRIKKKKPKMDQLDEVLYKHIEILNGSPEGFFSSQRGLRQCDLLSAFLFILATGRTEQLDKDYTKE</sequence>
<gene>
    <name evidence="2" type="primary">LOC142178089</name>
</gene>